<feature type="transmembrane region" description="Helical" evidence="6">
    <location>
        <begin position="288"/>
        <end position="304"/>
    </location>
</feature>
<comment type="subcellular location">
    <subcellularLocation>
        <location evidence="1">Membrane</location>
        <topology evidence="1">Multi-pass membrane protein</topology>
    </subcellularLocation>
</comment>
<feature type="region of interest" description="Disordered" evidence="5">
    <location>
        <begin position="408"/>
        <end position="433"/>
    </location>
</feature>
<dbReference type="CDD" id="cd17318">
    <property type="entry name" value="MFS_SLC17"/>
    <property type="match status" value="1"/>
</dbReference>
<dbReference type="InterPro" id="IPR036259">
    <property type="entry name" value="MFS_trans_sf"/>
</dbReference>
<dbReference type="InterPro" id="IPR011701">
    <property type="entry name" value="MFS"/>
</dbReference>
<keyword evidence="8" id="KW-1185">Reference proteome</keyword>
<dbReference type="GeneID" id="107228029"/>
<dbReference type="InterPro" id="IPR050382">
    <property type="entry name" value="MFS_Na/Anion_cotransporter"/>
</dbReference>
<evidence type="ECO:0000313" key="9">
    <source>
        <dbReference type="RefSeq" id="XP_046596033.1"/>
    </source>
</evidence>
<feature type="transmembrane region" description="Helical" evidence="6">
    <location>
        <begin position="208"/>
        <end position="227"/>
    </location>
</feature>
<evidence type="ECO:0000256" key="2">
    <source>
        <dbReference type="ARBA" id="ARBA00022692"/>
    </source>
</evidence>
<organism evidence="8 9">
    <name type="scientific">Neodiprion lecontei</name>
    <name type="common">Redheaded pine sawfly</name>
    <dbReference type="NCBI Taxonomy" id="441921"/>
    <lineage>
        <taxon>Eukaryota</taxon>
        <taxon>Metazoa</taxon>
        <taxon>Ecdysozoa</taxon>
        <taxon>Arthropoda</taxon>
        <taxon>Hexapoda</taxon>
        <taxon>Insecta</taxon>
        <taxon>Pterygota</taxon>
        <taxon>Neoptera</taxon>
        <taxon>Endopterygota</taxon>
        <taxon>Hymenoptera</taxon>
        <taxon>Tenthredinoidea</taxon>
        <taxon>Diprionidae</taxon>
        <taxon>Diprioninae</taxon>
        <taxon>Neodiprion</taxon>
    </lineage>
</organism>
<name>A0ABM3G6Y7_NEOLC</name>
<feature type="transmembrane region" description="Helical" evidence="6">
    <location>
        <begin position="342"/>
        <end position="368"/>
    </location>
</feature>
<dbReference type="PANTHER" id="PTHR11662">
    <property type="entry name" value="SOLUTE CARRIER FAMILY 17"/>
    <property type="match status" value="1"/>
</dbReference>
<evidence type="ECO:0000256" key="1">
    <source>
        <dbReference type="ARBA" id="ARBA00004141"/>
    </source>
</evidence>
<dbReference type="Proteomes" id="UP000829291">
    <property type="component" value="Chromosome 5"/>
</dbReference>
<proteinExistence type="predicted"/>
<feature type="transmembrane region" description="Helical" evidence="6">
    <location>
        <begin position="78"/>
        <end position="103"/>
    </location>
</feature>
<dbReference type="Gene3D" id="1.20.1250.20">
    <property type="entry name" value="MFS general substrate transporter like domains"/>
    <property type="match status" value="2"/>
</dbReference>
<dbReference type="InterPro" id="IPR020846">
    <property type="entry name" value="MFS_dom"/>
</dbReference>
<feature type="transmembrane region" description="Helical" evidence="6">
    <location>
        <begin position="146"/>
        <end position="165"/>
    </location>
</feature>
<keyword evidence="2 6" id="KW-0812">Transmembrane</keyword>
<feature type="compositionally biased region" description="Basic and acidic residues" evidence="5">
    <location>
        <begin position="424"/>
        <end position="433"/>
    </location>
</feature>
<feature type="transmembrane region" description="Helical" evidence="6">
    <location>
        <begin position="380"/>
        <end position="398"/>
    </location>
</feature>
<evidence type="ECO:0000256" key="6">
    <source>
        <dbReference type="SAM" id="Phobius"/>
    </source>
</evidence>
<dbReference type="PROSITE" id="PS50850">
    <property type="entry name" value="MFS"/>
    <property type="match status" value="1"/>
</dbReference>
<protein>
    <submittedName>
        <fullName evidence="9">Inorganic phosphate cotransporter isoform X2</fullName>
    </submittedName>
</protein>
<keyword evidence="4 6" id="KW-0472">Membrane</keyword>
<dbReference type="RefSeq" id="XP_046596033.1">
    <property type="nucleotide sequence ID" value="XM_046740077.1"/>
</dbReference>
<evidence type="ECO:0000313" key="8">
    <source>
        <dbReference type="Proteomes" id="UP000829291"/>
    </source>
</evidence>
<feature type="transmembrane region" description="Helical" evidence="6">
    <location>
        <begin position="247"/>
        <end position="267"/>
    </location>
</feature>
<sequence>MRKHPHRYSHASRRLDFGWDSSTQSYILSSFFWGYVITQIPAGQIAHLWSAAKLWSLCMFVCGVVNILIPVAARVGDWGAVCACRIVMGLSQGCVLPSVHTLLGKWVPPNERARLGTYAYAGAQFGTVIGLPVSGLLAASSAGWPSIFYLVGAITIVWSVVFFIWGSDSPARHRSIKPAEKDYIETSLGQVDVQTQHSTPWIKIITSVPVWSLIIVHCGQNWGYWTLLTEMPSYMNHILGFDISKNGFISALPYLAMWLLSFPFSWFSDYVIRRGWVSRAVSRKVSNSIGHWGPAVALMGLGYATAEHTVIAVVILVFAVGLNAGSLCGYQINHIDLSPNFAGTLMAITNCIANIMSIVAPLICGLIVTDLTDLTQWRTVFFISAGIYILCNLVFVLFGKAEVQPWNDTEVKPDSENGRNQSSKKTDGKSENK</sequence>
<reference evidence="9" key="1">
    <citation type="submission" date="2025-08" db="UniProtKB">
        <authorList>
            <consortium name="RefSeq"/>
        </authorList>
    </citation>
    <scope>IDENTIFICATION</scope>
    <source>
        <tissue evidence="9">Thorax and Abdomen</tissue>
    </source>
</reference>
<gene>
    <name evidence="9" type="primary">LOC107228029</name>
</gene>
<feature type="domain" description="Major facilitator superfamily (MFS) profile" evidence="7">
    <location>
        <begin position="1"/>
        <end position="403"/>
    </location>
</feature>
<feature type="transmembrane region" description="Helical" evidence="6">
    <location>
        <begin position="310"/>
        <end position="330"/>
    </location>
</feature>
<evidence type="ECO:0000259" key="7">
    <source>
        <dbReference type="PROSITE" id="PS50850"/>
    </source>
</evidence>
<evidence type="ECO:0000256" key="3">
    <source>
        <dbReference type="ARBA" id="ARBA00022989"/>
    </source>
</evidence>
<dbReference type="SUPFAM" id="SSF103473">
    <property type="entry name" value="MFS general substrate transporter"/>
    <property type="match status" value="1"/>
</dbReference>
<feature type="transmembrane region" description="Helical" evidence="6">
    <location>
        <begin position="115"/>
        <end position="140"/>
    </location>
</feature>
<evidence type="ECO:0000256" key="5">
    <source>
        <dbReference type="SAM" id="MobiDB-lite"/>
    </source>
</evidence>
<dbReference type="Pfam" id="PF07690">
    <property type="entry name" value="MFS_1"/>
    <property type="match status" value="1"/>
</dbReference>
<dbReference type="PANTHER" id="PTHR11662:SF280">
    <property type="entry name" value="FI21844P1-RELATED"/>
    <property type="match status" value="1"/>
</dbReference>
<keyword evidence="3 6" id="KW-1133">Transmembrane helix</keyword>
<evidence type="ECO:0000256" key="4">
    <source>
        <dbReference type="ARBA" id="ARBA00023136"/>
    </source>
</evidence>
<accession>A0ABM3G6Y7</accession>
<feature type="transmembrane region" description="Helical" evidence="6">
    <location>
        <begin position="54"/>
        <end position="72"/>
    </location>
</feature>